<dbReference type="EMBL" id="JABULH010000010">
    <property type="protein sequence ID" value="NTS66605.1"/>
    <property type="molecule type" value="Genomic_DNA"/>
</dbReference>
<proteinExistence type="predicted"/>
<dbReference type="RefSeq" id="WP_116463021.1">
    <property type="nucleotide sequence ID" value="NZ_JABULH010000010.1"/>
</dbReference>
<comment type="caution">
    <text evidence="1">The sequence shown here is derived from an EMBL/GenBank/DDBJ whole genome shotgun (WGS) entry which is preliminary data.</text>
</comment>
<keyword evidence="2" id="KW-1185">Reference proteome</keyword>
<dbReference type="Proteomes" id="UP000621447">
    <property type="component" value="Unassembled WGS sequence"/>
</dbReference>
<organism evidence="1 2">
    <name type="scientific">Sphingomonas hominis</name>
    <dbReference type="NCBI Taxonomy" id="2741495"/>
    <lineage>
        <taxon>Bacteria</taxon>
        <taxon>Pseudomonadati</taxon>
        <taxon>Pseudomonadota</taxon>
        <taxon>Alphaproteobacteria</taxon>
        <taxon>Sphingomonadales</taxon>
        <taxon>Sphingomonadaceae</taxon>
        <taxon>Sphingomonas</taxon>
    </lineage>
</organism>
<evidence type="ECO:0000313" key="1">
    <source>
        <dbReference type="EMBL" id="NTS66605.1"/>
    </source>
</evidence>
<protein>
    <submittedName>
        <fullName evidence="1">Uncharacterized protein</fullName>
    </submittedName>
</protein>
<accession>A0ABX2JIY6</accession>
<sequence>MTHHLLDLLAPGPSNAEWEAEKAGWRAQVMGNSACCYRRGSRLAGAWHRGFDAAAHSSDPLGLML</sequence>
<gene>
    <name evidence="1" type="ORF">HRV97_15750</name>
</gene>
<reference evidence="1 2" key="1">
    <citation type="submission" date="2020-06" db="EMBL/GenBank/DDBJ databases">
        <title>Sphingomonas hominis sp. nov., a member of the Sphingomonas, isolated from the hair of a 22-year-old girl.</title>
        <authorList>
            <person name="Zhang D.-F."/>
            <person name="Cui X.-W."/>
        </authorList>
    </citation>
    <scope>NUCLEOTIDE SEQUENCE [LARGE SCALE GENOMIC DNA]</scope>
    <source>
        <strain evidence="1 2">HHU CXW</strain>
    </source>
</reference>
<evidence type="ECO:0000313" key="2">
    <source>
        <dbReference type="Proteomes" id="UP000621447"/>
    </source>
</evidence>
<name>A0ABX2JIY6_9SPHN</name>